<protein>
    <submittedName>
        <fullName evidence="1">Uncharacterized protein</fullName>
    </submittedName>
</protein>
<reference evidence="1" key="1">
    <citation type="submission" date="2021-08" db="EMBL/GenBank/DDBJ databases">
        <title>WGS assembly of Ceratopteris richardii.</title>
        <authorList>
            <person name="Marchant D.B."/>
            <person name="Chen G."/>
            <person name="Jenkins J."/>
            <person name="Shu S."/>
            <person name="Leebens-Mack J."/>
            <person name="Grimwood J."/>
            <person name="Schmutz J."/>
            <person name="Soltis P."/>
            <person name="Soltis D."/>
            <person name="Chen Z.-H."/>
        </authorList>
    </citation>
    <scope>NUCLEOTIDE SEQUENCE</scope>
    <source>
        <strain evidence="1">Whitten #5841</strain>
        <tissue evidence="1">Leaf</tissue>
    </source>
</reference>
<keyword evidence="2" id="KW-1185">Reference proteome</keyword>
<accession>A0A8T2TK14</accession>
<name>A0A8T2TK14_CERRI</name>
<comment type="caution">
    <text evidence="1">The sequence shown here is derived from an EMBL/GenBank/DDBJ whole genome shotgun (WGS) entry which is preliminary data.</text>
</comment>
<dbReference type="EMBL" id="CM035418">
    <property type="protein sequence ID" value="KAH7421775.1"/>
    <property type="molecule type" value="Genomic_DNA"/>
</dbReference>
<dbReference type="AlphaFoldDB" id="A0A8T2TK14"/>
<dbReference type="Proteomes" id="UP000825935">
    <property type="component" value="Chromosome 13"/>
</dbReference>
<proteinExistence type="predicted"/>
<gene>
    <name evidence="1" type="ORF">KP509_13G074800</name>
</gene>
<evidence type="ECO:0000313" key="2">
    <source>
        <dbReference type="Proteomes" id="UP000825935"/>
    </source>
</evidence>
<organism evidence="1 2">
    <name type="scientific">Ceratopteris richardii</name>
    <name type="common">Triangle waterfern</name>
    <dbReference type="NCBI Taxonomy" id="49495"/>
    <lineage>
        <taxon>Eukaryota</taxon>
        <taxon>Viridiplantae</taxon>
        <taxon>Streptophyta</taxon>
        <taxon>Embryophyta</taxon>
        <taxon>Tracheophyta</taxon>
        <taxon>Polypodiopsida</taxon>
        <taxon>Polypodiidae</taxon>
        <taxon>Polypodiales</taxon>
        <taxon>Pteridineae</taxon>
        <taxon>Pteridaceae</taxon>
        <taxon>Parkerioideae</taxon>
        <taxon>Ceratopteris</taxon>
    </lineage>
</organism>
<evidence type="ECO:0000313" key="1">
    <source>
        <dbReference type="EMBL" id="KAH7421775.1"/>
    </source>
</evidence>
<sequence length="151" mass="17361">MTAKFLSFFFSSYSYRKHHRDLLQIQDLQILGRLVKHTLGNIYSSIQAIALGSVKQLAIEKTWRSHISNGHDFHNEIQSLEINIIVMISRGHDVTIVVQGFSPAEGWALHLNDSFHGFMSMFSKSCCIRKRKNITKKLLSTVVCYTCVMNW</sequence>